<dbReference type="AlphaFoldDB" id="A0A2P6RGY5"/>
<keyword evidence="2" id="KW-1185">Reference proteome</keyword>
<dbReference type="Gramene" id="PRQ45688">
    <property type="protein sequence ID" value="PRQ45688"/>
    <property type="gene ID" value="RchiOBHm_Chr3g0494341"/>
</dbReference>
<dbReference type="Proteomes" id="UP000238479">
    <property type="component" value="Chromosome 3"/>
</dbReference>
<gene>
    <name evidence="1" type="ORF">RchiOBHm_Chr3g0494341</name>
</gene>
<dbReference type="EMBL" id="PDCK01000041">
    <property type="protein sequence ID" value="PRQ45688.1"/>
    <property type="molecule type" value="Genomic_DNA"/>
</dbReference>
<reference evidence="1 2" key="1">
    <citation type="journal article" date="2018" name="Nat. Genet.">
        <title>The Rosa genome provides new insights in the design of modern roses.</title>
        <authorList>
            <person name="Bendahmane M."/>
        </authorList>
    </citation>
    <scope>NUCLEOTIDE SEQUENCE [LARGE SCALE GENOMIC DNA]</scope>
    <source>
        <strain evidence="2">cv. Old Blush</strain>
    </source>
</reference>
<name>A0A2P6RGY5_ROSCH</name>
<accession>A0A2P6RGY5</accession>
<proteinExistence type="predicted"/>
<evidence type="ECO:0000313" key="1">
    <source>
        <dbReference type="EMBL" id="PRQ45688.1"/>
    </source>
</evidence>
<sequence>MPTRGREQEACCCSYQGEKRRQILCQRKILILHEGCIIRRAGG</sequence>
<evidence type="ECO:0000313" key="2">
    <source>
        <dbReference type="Proteomes" id="UP000238479"/>
    </source>
</evidence>
<comment type="caution">
    <text evidence="1">The sequence shown here is derived from an EMBL/GenBank/DDBJ whole genome shotgun (WGS) entry which is preliminary data.</text>
</comment>
<organism evidence="1 2">
    <name type="scientific">Rosa chinensis</name>
    <name type="common">China rose</name>
    <dbReference type="NCBI Taxonomy" id="74649"/>
    <lineage>
        <taxon>Eukaryota</taxon>
        <taxon>Viridiplantae</taxon>
        <taxon>Streptophyta</taxon>
        <taxon>Embryophyta</taxon>
        <taxon>Tracheophyta</taxon>
        <taxon>Spermatophyta</taxon>
        <taxon>Magnoliopsida</taxon>
        <taxon>eudicotyledons</taxon>
        <taxon>Gunneridae</taxon>
        <taxon>Pentapetalae</taxon>
        <taxon>rosids</taxon>
        <taxon>fabids</taxon>
        <taxon>Rosales</taxon>
        <taxon>Rosaceae</taxon>
        <taxon>Rosoideae</taxon>
        <taxon>Rosoideae incertae sedis</taxon>
        <taxon>Rosa</taxon>
    </lineage>
</organism>
<protein>
    <submittedName>
        <fullName evidence="1">Uncharacterized protein</fullName>
    </submittedName>
</protein>